<dbReference type="EMBL" id="FP929138">
    <property type="protein sequence ID" value="CBY00751.1"/>
    <property type="molecule type" value="Genomic_DNA"/>
</dbReference>
<dbReference type="eggNOG" id="KOG2169">
    <property type="taxonomic scope" value="Eukaryota"/>
</dbReference>
<dbReference type="Gene3D" id="3.30.40.10">
    <property type="entry name" value="Zinc/RING finger domain, C3HC4 (zinc finger)"/>
    <property type="match status" value="1"/>
</dbReference>
<dbReference type="OrthoDB" id="28127at2759"/>
<comment type="pathway">
    <text evidence="1">Protein modification; protein sumoylation.</text>
</comment>
<dbReference type="AlphaFoldDB" id="E5AAR0"/>
<evidence type="ECO:0000256" key="8">
    <source>
        <dbReference type="PROSITE-ProRule" id="PRU00452"/>
    </source>
</evidence>
<dbReference type="GO" id="GO:0000785">
    <property type="term" value="C:chromatin"/>
    <property type="evidence" value="ECO:0007669"/>
    <property type="project" value="TreeGrafter"/>
</dbReference>
<evidence type="ECO:0000256" key="9">
    <source>
        <dbReference type="SAM" id="MobiDB-lite"/>
    </source>
</evidence>
<proteinExistence type="inferred from homology"/>
<keyword evidence="5 8" id="KW-0863">Zinc-finger</keyword>
<feature type="compositionally biased region" description="Low complexity" evidence="9">
    <location>
        <begin position="76"/>
        <end position="86"/>
    </location>
</feature>
<dbReference type="InParanoid" id="E5AAR0"/>
<dbReference type="FunCoup" id="E5AAR0">
    <property type="interactions" value="202"/>
</dbReference>
<dbReference type="Proteomes" id="UP000002668">
    <property type="component" value="Genome"/>
</dbReference>
<dbReference type="PROSITE" id="PS51466">
    <property type="entry name" value="PINIT"/>
    <property type="match status" value="1"/>
</dbReference>
<evidence type="ECO:0000256" key="1">
    <source>
        <dbReference type="ARBA" id="ARBA00004718"/>
    </source>
</evidence>
<dbReference type="Pfam" id="PF02891">
    <property type="entry name" value="zf-MIZ"/>
    <property type="match status" value="1"/>
</dbReference>
<dbReference type="Pfam" id="PF14324">
    <property type="entry name" value="PINIT"/>
    <property type="match status" value="1"/>
</dbReference>
<evidence type="ECO:0000313" key="12">
    <source>
        <dbReference type="EMBL" id="CBY00751.1"/>
    </source>
</evidence>
<dbReference type="InterPro" id="IPR038654">
    <property type="entry name" value="PINIT_sf"/>
</dbReference>
<dbReference type="SMART" id="SM00513">
    <property type="entry name" value="SAP"/>
    <property type="match status" value="1"/>
</dbReference>
<dbReference type="GO" id="GO:0008270">
    <property type="term" value="F:zinc ion binding"/>
    <property type="evidence" value="ECO:0007669"/>
    <property type="project" value="UniProtKB-KW"/>
</dbReference>
<dbReference type="GO" id="GO:0061665">
    <property type="term" value="F:SUMO ligase activity"/>
    <property type="evidence" value="ECO:0007669"/>
    <property type="project" value="TreeGrafter"/>
</dbReference>
<dbReference type="InterPro" id="IPR003034">
    <property type="entry name" value="SAP_dom"/>
</dbReference>
<evidence type="ECO:0000259" key="10">
    <source>
        <dbReference type="PROSITE" id="PS51044"/>
    </source>
</evidence>
<gene>
    <name evidence="12" type="ORF">LEMA_P018810.1</name>
</gene>
<keyword evidence="3" id="KW-0808">Transferase</keyword>
<dbReference type="PANTHER" id="PTHR10782:SF4">
    <property type="entry name" value="TONALLI, ISOFORM E"/>
    <property type="match status" value="1"/>
</dbReference>
<feature type="compositionally biased region" description="Low complexity" evidence="9">
    <location>
        <begin position="439"/>
        <end position="451"/>
    </location>
</feature>
<evidence type="ECO:0000256" key="3">
    <source>
        <dbReference type="ARBA" id="ARBA00022679"/>
    </source>
</evidence>
<dbReference type="InterPro" id="IPR004181">
    <property type="entry name" value="Znf_MIZ"/>
</dbReference>
<dbReference type="UniPathway" id="UPA00886"/>
<dbReference type="InterPro" id="IPR013083">
    <property type="entry name" value="Znf_RING/FYVE/PHD"/>
</dbReference>
<dbReference type="CDD" id="cd16792">
    <property type="entry name" value="SP-RING_Siz-like"/>
    <property type="match status" value="1"/>
</dbReference>
<dbReference type="InterPro" id="IPR031141">
    <property type="entry name" value="SIZ1/2_SP-RING"/>
</dbReference>
<evidence type="ECO:0000256" key="4">
    <source>
        <dbReference type="ARBA" id="ARBA00022723"/>
    </source>
</evidence>
<evidence type="ECO:0000256" key="5">
    <source>
        <dbReference type="ARBA" id="ARBA00022771"/>
    </source>
</evidence>
<organism evidence="13">
    <name type="scientific">Leptosphaeria maculans (strain JN3 / isolate v23.1.3 / race Av1-4-5-6-7-8)</name>
    <name type="common">Blackleg fungus</name>
    <name type="synonym">Phoma lingam</name>
    <dbReference type="NCBI Taxonomy" id="985895"/>
    <lineage>
        <taxon>Eukaryota</taxon>
        <taxon>Fungi</taxon>
        <taxon>Dikarya</taxon>
        <taxon>Ascomycota</taxon>
        <taxon>Pezizomycotina</taxon>
        <taxon>Dothideomycetes</taxon>
        <taxon>Pleosporomycetidae</taxon>
        <taxon>Pleosporales</taxon>
        <taxon>Pleosporineae</taxon>
        <taxon>Leptosphaeriaceae</taxon>
        <taxon>Plenodomus</taxon>
        <taxon>Plenodomus lingam/Leptosphaeria maculans species complex</taxon>
    </lineage>
</organism>
<evidence type="ECO:0008006" key="14">
    <source>
        <dbReference type="Google" id="ProtNLM"/>
    </source>
</evidence>
<evidence type="ECO:0000256" key="2">
    <source>
        <dbReference type="ARBA" id="ARBA00005383"/>
    </source>
</evidence>
<feature type="domain" description="PINIT" evidence="11">
    <location>
        <begin position="122"/>
        <end position="273"/>
    </location>
</feature>
<feature type="region of interest" description="Disordered" evidence="9">
    <location>
        <begin position="391"/>
        <end position="542"/>
    </location>
</feature>
<reference evidence="13" key="1">
    <citation type="journal article" date="2011" name="Nat. Commun.">
        <title>Effector diversification within compartments of the Leptosphaeria maculans genome affected by Repeat-Induced Point mutations.</title>
        <authorList>
            <person name="Rouxel T."/>
            <person name="Grandaubert J."/>
            <person name="Hane J.K."/>
            <person name="Hoede C."/>
            <person name="van de Wouw A.P."/>
            <person name="Couloux A."/>
            <person name="Dominguez V."/>
            <person name="Anthouard V."/>
            <person name="Bally P."/>
            <person name="Bourras S."/>
            <person name="Cozijnsen A.J."/>
            <person name="Ciuffetti L.M."/>
            <person name="Degrave A."/>
            <person name="Dilmaghani A."/>
            <person name="Duret L."/>
            <person name="Fudal I."/>
            <person name="Goodwin S.B."/>
            <person name="Gout L."/>
            <person name="Glaser N."/>
            <person name="Linglin J."/>
            <person name="Kema G.H.J."/>
            <person name="Lapalu N."/>
            <person name="Lawrence C.B."/>
            <person name="May K."/>
            <person name="Meyer M."/>
            <person name="Ollivier B."/>
            <person name="Poulain J."/>
            <person name="Schoch C.L."/>
            <person name="Simon A."/>
            <person name="Spatafora J.W."/>
            <person name="Stachowiak A."/>
            <person name="Turgeon B.G."/>
            <person name="Tyler B.M."/>
            <person name="Vincent D."/>
            <person name="Weissenbach J."/>
            <person name="Amselem J."/>
            <person name="Quesneville H."/>
            <person name="Oliver R.P."/>
            <person name="Wincker P."/>
            <person name="Balesdent M.-H."/>
            <person name="Howlett B.J."/>
        </authorList>
    </citation>
    <scope>NUCLEOTIDE SEQUENCE [LARGE SCALE GENOMIC DNA]</scope>
    <source>
        <strain evidence="13">JN3 / isolate v23.1.3 / race Av1-4-5-6-7-8</strain>
    </source>
</reference>
<evidence type="ECO:0000259" key="11">
    <source>
        <dbReference type="PROSITE" id="PS51466"/>
    </source>
</evidence>
<dbReference type="Gene3D" id="2.60.120.780">
    <property type="entry name" value="PINIT domain"/>
    <property type="match status" value="1"/>
</dbReference>
<keyword evidence="13" id="KW-1185">Reference proteome</keyword>
<keyword evidence="4" id="KW-0479">Metal-binding</keyword>
<dbReference type="HOGENOM" id="CLU_020537_1_0_1"/>
<dbReference type="PROSITE" id="PS51044">
    <property type="entry name" value="ZF_SP_RING"/>
    <property type="match status" value="1"/>
</dbReference>
<dbReference type="OMA" id="IEPNGDW"/>
<accession>E5AAR0</accession>
<feature type="region of interest" description="Disordered" evidence="9">
    <location>
        <begin position="73"/>
        <end position="97"/>
    </location>
</feature>
<feature type="compositionally biased region" description="Low complexity" evidence="9">
    <location>
        <begin position="525"/>
        <end position="534"/>
    </location>
</feature>
<protein>
    <recommendedName>
        <fullName evidence="14">MIZ zinc finger protein</fullName>
    </recommendedName>
</protein>
<dbReference type="InterPro" id="IPR023321">
    <property type="entry name" value="PINIT"/>
</dbReference>
<sequence length="606" mass="67132">MASSLQQMAATITERSRTLINNDLKKILKEEGSSQTGNKAALQTRVISLINNAVQEGNADLLRRLQYRIQHHGEAPRAAAASSPSTPSFPRPTPPAANGYSMAANGYQASGSPYSAYQQPHISTRPNGYFFKDSPFFEIRELIMSNISLDASPSHRQSVTRTLIPSEHVAARLKSDKSLRLLLFSALEQPLAPYARLDISFPSQIEVRINAQEVKANYKGLKNKPGSTRPADITEFVRITPTNHRNSLVITYALTQKASQQKYNLFIYMVKKFSVEELTRRIKLRNLITRQSVLNEMLKNANDPDIEVGSSVMSLKDPISTLRIQTPCRSTVCTHNQCFDAESFLQLQEQAPTWTCPICNKTISYEALAVDQYVEEILNKARNVDQVTIEPNGDWSLDKEASPKRNDHSAHGAHDDDSDEDLVEIPDYRIRAIRSEAIPTPTSLSTPPQLSRDSSMAPRSGQKRTSEVVDLTLSDDEEPVRPAKKVAYSTPNSFPDLPRRQLPPLGHSSYGAHSRPIPPAYGVGSSFPRPSATPTSPPPRTAFPDDYDECSSANIAPVGLMASSAKGWSLRGHPLSKPVGQPYTRTFFFQLVSSLFVIPTEENFLA</sequence>
<evidence type="ECO:0000313" key="13">
    <source>
        <dbReference type="Proteomes" id="UP000002668"/>
    </source>
</evidence>
<dbReference type="STRING" id="985895.E5AAR0"/>
<feature type="compositionally biased region" description="Basic and acidic residues" evidence="9">
    <location>
        <begin position="396"/>
        <end position="415"/>
    </location>
</feature>
<dbReference type="GO" id="GO:0016925">
    <property type="term" value="P:protein sumoylation"/>
    <property type="evidence" value="ECO:0007669"/>
    <property type="project" value="UniProtKB-UniPathway"/>
</dbReference>
<name>E5AAR0_LEPMJ</name>
<dbReference type="PANTHER" id="PTHR10782">
    <property type="entry name" value="ZINC FINGER MIZ DOMAIN-CONTAINING PROTEIN"/>
    <property type="match status" value="1"/>
</dbReference>
<evidence type="ECO:0000256" key="7">
    <source>
        <dbReference type="ARBA" id="ARBA00022833"/>
    </source>
</evidence>
<keyword evidence="6" id="KW-0833">Ubl conjugation pathway</keyword>
<feature type="domain" description="SP-RING-type" evidence="10">
    <location>
        <begin position="302"/>
        <end position="383"/>
    </location>
</feature>
<keyword evidence="7" id="KW-0862">Zinc</keyword>
<comment type="similarity">
    <text evidence="2">Belongs to the PIAS family.</text>
</comment>
<dbReference type="VEuPathDB" id="FungiDB:LEMA_P018810.1"/>
<evidence type="ECO:0000256" key="6">
    <source>
        <dbReference type="ARBA" id="ARBA00022786"/>
    </source>
</evidence>